<reference evidence="4 5" key="1">
    <citation type="journal article" date="2019" name="Sci. Rep.">
        <title>Comparative genomics of chytrid fungi reveal insights into the obligate biotrophic and pathogenic lifestyle of Synchytrium endobioticum.</title>
        <authorList>
            <person name="van de Vossenberg B.T.L.H."/>
            <person name="Warris S."/>
            <person name="Nguyen H.D.T."/>
            <person name="van Gent-Pelzer M.P.E."/>
            <person name="Joly D.L."/>
            <person name="van de Geest H.C."/>
            <person name="Bonants P.J.M."/>
            <person name="Smith D.S."/>
            <person name="Levesque C.A."/>
            <person name="van der Lee T.A.J."/>
        </authorList>
    </citation>
    <scope>NUCLEOTIDE SEQUENCE [LARGE SCALE GENOMIC DNA]</scope>
    <source>
        <strain evidence="2 5">LEV6574</strain>
        <strain evidence="3 4">MB42</strain>
    </source>
</reference>
<feature type="region of interest" description="Disordered" evidence="1">
    <location>
        <begin position="215"/>
        <end position="431"/>
    </location>
</feature>
<feature type="compositionally biased region" description="Basic and acidic residues" evidence="1">
    <location>
        <begin position="167"/>
        <end position="182"/>
    </location>
</feature>
<sequence>MVITPSYNYQAQQPFRMPIAIYGSANGSHATRQGTIYNNMIIGTNTTSASTVRSMGHALLSKKIAKSPESRGTKQGVHKQDTTDPQNPKRKRLTRSGAAKTIAINVRGFAEMGESRSISDHDVAVDDRAGQIEQGEGDEQQEKDIRVARYPFRHRTQPPSSDTIDYSDNKSDMAPRTLLRESLRHKRNRPDYRERETSPIASTLWHNWHVDVDEENGEADDECDNADGEDADEPSDEDFLMSKQARNPSSSPMSRTNVKIMTRTSVAASSTANRARPSEPTSTKTVMFQIDSSHDYHNSHRERGIGSHASNTSSRRRSSTKPTVTHSTSDSDEKQYTSVAFRRNQSPRSARNSRNSNRRRTTRSSQHGILITDDEQSTVGDSDEVTRVDMEDSNYEEDTDSNAKESDVPSPARYRTVSETDEEDLQPKRKRYRSYYTRASLTDVSNNQDEDVVVVQPPPRNSMQSRTDMRSRYPRRNAAVRGMGAMSIKYKDHAGMSVINKSFKEATKIDGSFSISLIANHELKHCTIRKSKLAPPPLVLTSFRNTIVTRDIEVVSPTAITRPDHQAPQRPISGRTTLNSRLSVQVEDTSDEAYIARHRKPEKEERRLAIREMEIYKHQLYHESLKKHEFR</sequence>
<keyword evidence="4" id="KW-1185">Reference proteome</keyword>
<dbReference type="AlphaFoldDB" id="A0A507DGI8"/>
<protein>
    <submittedName>
        <fullName evidence="3">Uncharacterized protein</fullName>
    </submittedName>
</protein>
<dbReference type="Proteomes" id="UP000317494">
    <property type="component" value="Unassembled WGS sequence"/>
</dbReference>
<name>A0A507DGI8_9FUNG</name>
<feature type="compositionally biased region" description="Polar residues" evidence="1">
    <location>
        <begin position="157"/>
        <end position="166"/>
    </location>
</feature>
<evidence type="ECO:0000256" key="1">
    <source>
        <dbReference type="SAM" id="MobiDB-lite"/>
    </source>
</evidence>
<feature type="compositionally biased region" description="Polar residues" evidence="1">
    <location>
        <begin position="244"/>
        <end position="286"/>
    </location>
</feature>
<feature type="compositionally biased region" description="Acidic residues" evidence="1">
    <location>
        <begin position="215"/>
        <end position="239"/>
    </location>
</feature>
<gene>
    <name evidence="2" type="ORF">SeLEV6574_g03871</name>
    <name evidence="3" type="ORF">SeMB42_g02424</name>
</gene>
<evidence type="ECO:0000313" key="2">
    <source>
        <dbReference type="EMBL" id="TPX45433.1"/>
    </source>
</evidence>
<evidence type="ECO:0000313" key="3">
    <source>
        <dbReference type="EMBL" id="TPX49950.1"/>
    </source>
</evidence>
<evidence type="ECO:0000313" key="4">
    <source>
        <dbReference type="Proteomes" id="UP000317494"/>
    </source>
</evidence>
<feature type="compositionally biased region" description="Low complexity" evidence="1">
    <location>
        <begin position="342"/>
        <end position="355"/>
    </location>
</feature>
<feature type="compositionally biased region" description="Basic and acidic residues" evidence="1">
    <location>
        <begin position="66"/>
        <end position="82"/>
    </location>
</feature>
<feature type="compositionally biased region" description="Basic and acidic residues" evidence="1">
    <location>
        <begin position="292"/>
        <end position="305"/>
    </location>
</feature>
<evidence type="ECO:0000313" key="5">
    <source>
        <dbReference type="Proteomes" id="UP000320475"/>
    </source>
</evidence>
<feature type="region of interest" description="Disordered" evidence="1">
    <location>
        <begin position="63"/>
        <end position="99"/>
    </location>
</feature>
<organism evidence="3 4">
    <name type="scientific">Synchytrium endobioticum</name>
    <dbReference type="NCBI Taxonomy" id="286115"/>
    <lineage>
        <taxon>Eukaryota</taxon>
        <taxon>Fungi</taxon>
        <taxon>Fungi incertae sedis</taxon>
        <taxon>Chytridiomycota</taxon>
        <taxon>Chytridiomycota incertae sedis</taxon>
        <taxon>Chytridiomycetes</taxon>
        <taxon>Synchytriales</taxon>
        <taxon>Synchytriaceae</taxon>
        <taxon>Synchytrium</taxon>
    </lineage>
</organism>
<feature type="region of interest" description="Disordered" evidence="1">
    <location>
        <begin position="131"/>
        <end position="198"/>
    </location>
</feature>
<proteinExistence type="predicted"/>
<dbReference type="OrthoDB" id="2555515at2759"/>
<comment type="caution">
    <text evidence="3">The sequence shown here is derived from an EMBL/GenBank/DDBJ whole genome shotgun (WGS) entry which is preliminary data.</text>
</comment>
<dbReference type="VEuPathDB" id="FungiDB:SeMB42_g02424"/>
<dbReference type="EMBL" id="QEAN01000074">
    <property type="protein sequence ID" value="TPX49950.1"/>
    <property type="molecule type" value="Genomic_DNA"/>
</dbReference>
<dbReference type="EMBL" id="QEAM01000141">
    <property type="protein sequence ID" value="TPX45433.1"/>
    <property type="molecule type" value="Genomic_DNA"/>
</dbReference>
<feature type="compositionally biased region" description="Acidic residues" evidence="1">
    <location>
        <begin position="391"/>
        <end position="400"/>
    </location>
</feature>
<dbReference type="Proteomes" id="UP000320475">
    <property type="component" value="Unassembled WGS sequence"/>
</dbReference>
<accession>A0A507DGI8</accession>